<dbReference type="PANTHER" id="PTHR43116">
    <property type="entry name" value="PEPTIDE CHAIN RELEASE FACTOR 2"/>
    <property type="match status" value="1"/>
</dbReference>
<dbReference type="Gene3D" id="3.30.160.20">
    <property type="match status" value="1"/>
</dbReference>
<dbReference type="Proteomes" id="UP000034665">
    <property type="component" value="Unassembled WGS sequence"/>
</dbReference>
<evidence type="ECO:0000256" key="2">
    <source>
        <dbReference type="ARBA" id="ARBA00022481"/>
    </source>
</evidence>
<evidence type="ECO:0000256" key="1">
    <source>
        <dbReference type="ARBA" id="ARBA00010835"/>
    </source>
</evidence>
<dbReference type="NCBIfam" id="TIGR00020">
    <property type="entry name" value="prfB"/>
    <property type="match status" value="1"/>
</dbReference>
<comment type="similarity">
    <text evidence="1 4">Belongs to the prokaryotic/mitochondrial release factor family.</text>
</comment>
<dbReference type="InterPro" id="IPR000352">
    <property type="entry name" value="Pep_chain_release_fac_I"/>
</dbReference>
<evidence type="ECO:0000313" key="8">
    <source>
        <dbReference type="Proteomes" id="UP000034665"/>
    </source>
</evidence>
<feature type="domain" description="Prokaryotic-type class I peptide chain release factors" evidence="6">
    <location>
        <begin position="244"/>
        <end position="260"/>
    </location>
</feature>
<protein>
    <recommendedName>
        <fullName evidence="4 5">Peptide chain release factor 2</fullName>
        <shortName evidence="4">RF-2</shortName>
    </recommendedName>
</protein>
<evidence type="ECO:0000313" key="7">
    <source>
        <dbReference type="EMBL" id="KKR12125.1"/>
    </source>
</evidence>
<reference evidence="7 8" key="1">
    <citation type="journal article" date="2015" name="Nature">
        <title>rRNA introns, odd ribosomes, and small enigmatic genomes across a large radiation of phyla.</title>
        <authorList>
            <person name="Brown C.T."/>
            <person name="Hug L.A."/>
            <person name="Thomas B.C."/>
            <person name="Sharon I."/>
            <person name="Castelle C.J."/>
            <person name="Singh A."/>
            <person name="Wilkins M.J."/>
            <person name="Williams K.H."/>
            <person name="Banfield J.F."/>
        </authorList>
    </citation>
    <scope>NUCLEOTIDE SEQUENCE [LARGE SCALE GENOMIC DNA]</scope>
</reference>
<dbReference type="InterPro" id="IPR045853">
    <property type="entry name" value="Pep_chain_release_fac_I_sf"/>
</dbReference>
<dbReference type="Pfam" id="PF03462">
    <property type="entry name" value="PCRF"/>
    <property type="match status" value="1"/>
</dbReference>
<dbReference type="GO" id="GO:0016149">
    <property type="term" value="F:translation release factor activity, codon specific"/>
    <property type="evidence" value="ECO:0007669"/>
    <property type="project" value="UniProtKB-UniRule"/>
</dbReference>
<dbReference type="Gene3D" id="3.30.70.1660">
    <property type="match status" value="1"/>
</dbReference>
<dbReference type="HAMAP" id="MF_00094">
    <property type="entry name" value="Rel_fac_2"/>
    <property type="match status" value="1"/>
</dbReference>
<comment type="PTM">
    <text evidence="4">Methylated by PrmC. Methylation increases the termination efficiency of RF2.</text>
</comment>
<dbReference type="InterPro" id="IPR004374">
    <property type="entry name" value="PrfB"/>
</dbReference>
<gene>
    <name evidence="4" type="primary">prfB</name>
    <name evidence="7" type="ORF">UT41_C0003G0052</name>
</gene>
<feature type="modified residue" description="N5-methylglutamine" evidence="4">
    <location>
        <position position="251"/>
    </location>
</feature>
<dbReference type="PATRIC" id="fig|1619013.3.peg.902"/>
<comment type="function">
    <text evidence="4">Peptide chain release factor 2 directs the termination of translation in response to the peptide chain termination codons UGA and UAA.</text>
</comment>
<evidence type="ECO:0000256" key="5">
    <source>
        <dbReference type="NCBIfam" id="TIGR00020"/>
    </source>
</evidence>
<comment type="caution">
    <text evidence="7">The sequence shown here is derived from an EMBL/GenBank/DDBJ whole genome shotgun (WGS) entry which is preliminary data.</text>
</comment>
<keyword evidence="4" id="KW-0963">Cytoplasm</keyword>
<evidence type="ECO:0000259" key="6">
    <source>
        <dbReference type="PROSITE" id="PS00745"/>
    </source>
</evidence>
<dbReference type="EMBL" id="LBWR01000003">
    <property type="protein sequence ID" value="KKR12125.1"/>
    <property type="molecule type" value="Genomic_DNA"/>
</dbReference>
<dbReference type="STRING" id="1619013.UT41_C0003G0052"/>
<dbReference type="Pfam" id="PF00472">
    <property type="entry name" value="RF-1"/>
    <property type="match status" value="1"/>
</dbReference>
<organism evidence="7 8">
    <name type="scientific">Candidatus Wolfebacteria bacterium GW2011_GWC2_39_22</name>
    <dbReference type="NCBI Taxonomy" id="1619013"/>
    <lineage>
        <taxon>Bacteria</taxon>
        <taxon>Candidatus Wolfeibacteriota</taxon>
    </lineage>
</organism>
<dbReference type="PROSITE" id="PS00745">
    <property type="entry name" value="RF_PROK_I"/>
    <property type="match status" value="1"/>
</dbReference>
<dbReference type="AlphaFoldDB" id="A0A0G0QP14"/>
<dbReference type="GO" id="GO:0005737">
    <property type="term" value="C:cytoplasm"/>
    <property type="evidence" value="ECO:0007669"/>
    <property type="project" value="UniProtKB-SubCell"/>
</dbReference>
<dbReference type="InterPro" id="IPR005139">
    <property type="entry name" value="PCRF"/>
</dbReference>
<accession>A0A0G0QP14</accession>
<name>A0A0G0QP14_9BACT</name>
<keyword evidence="3 4" id="KW-0648">Protein biosynthesis</keyword>
<keyword evidence="2 4" id="KW-0488">Methylation</keyword>
<sequence length="361" mass="40823">MTEEQKRQLEDIHAEAAALRASFDIDTKAIRVKELEAEMGDPDFWNNRENADAKIKELGETNEMVKKFKEIGEEIEMIELVMDDKKEEGEITDALAALKAKLNKIETEKLFSGKYDIQSAVVTIQAGAGGNESEDWAGMLCEMYEGYARRRGWKFTIIDESEGEQSKTARHAYKGVTFEVKGKYAYGYLKKEYGVHRLVRVSPFSAEDKRHTSFCLVEVMPDLPQVDLETFVIPEDDLKVEFSRAGGPGGQNVNKVETAVRITHVPTGVIASSRVERSQMANRMLAMNLLRGRLVKLMEEQQAKEVTDLKTRVKVEWGSQIRSYVLNPYKMVKDHRTGVETSQAERVLGGELDEFIDAELG</sequence>
<dbReference type="PANTHER" id="PTHR43116:SF3">
    <property type="entry name" value="CLASS I PEPTIDE CHAIN RELEASE FACTOR"/>
    <property type="match status" value="1"/>
</dbReference>
<dbReference type="SMART" id="SM00937">
    <property type="entry name" value="PCRF"/>
    <property type="match status" value="1"/>
</dbReference>
<evidence type="ECO:0000256" key="3">
    <source>
        <dbReference type="ARBA" id="ARBA00022917"/>
    </source>
</evidence>
<evidence type="ECO:0000256" key="4">
    <source>
        <dbReference type="HAMAP-Rule" id="MF_00094"/>
    </source>
</evidence>
<dbReference type="SUPFAM" id="SSF75620">
    <property type="entry name" value="Release factor"/>
    <property type="match status" value="1"/>
</dbReference>
<proteinExistence type="inferred from homology"/>
<comment type="subcellular location">
    <subcellularLocation>
        <location evidence="4">Cytoplasm</location>
    </subcellularLocation>
</comment>
<dbReference type="Gene3D" id="1.20.58.410">
    <property type="entry name" value="Release factor"/>
    <property type="match status" value="1"/>
</dbReference>